<dbReference type="InterPro" id="IPR023186">
    <property type="entry name" value="IUNH"/>
</dbReference>
<evidence type="ECO:0000256" key="2">
    <source>
        <dbReference type="ARBA" id="ARBA00023295"/>
    </source>
</evidence>
<dbReference type="GO" id="GO:0008477">
    <property type="term" value="F:purine nucleosidase activity"/>
    <property type="evidence" value="ECO:0007669"/>
    <property type="project" value="TreeGrafter"/>
</dbReference>
<evidence type="ECO:0000256" key="1">
    <source>
        <dbReference type="ARBA" id="ARBA00022801"/>
    </source>
</evidence>
<dbReference type="InterPro" id="IPR036452">
    <property type="entry name" value="Ribo_hydro-like"/>
</dbReference>
<dbReference type="eggNOG" id="COG1957">
    <property type="taxonomic scope" value="Bacteria"/>
</dbReference>
<evidence type="ECO:0000259" key="3">
    <source>
        <dbReference type="Pfam" id="PF01156"/>
    </source>
</evidence>
<dbReference type="HOGENOM" id="CLU_036838_3_0_12"/>
<dbReference type="GO" id="GO:0005829">
    <property type="term" value="C:cytosol"/>
    <property type="evidence" value="ECO:0007669"/>
    <property type="project" value="TreeGrafter"/>
</dbReference>
<name>G8QXB7_SPHPG</name>
<dbReference type="PANTHER" id="PTHR12304:SF4">
    <property type="entry name" value="URIDINE NUCLEOSIDASE"/>
    <property type="match status" value="1"/>
</dbReference>
<dbReference type="EMBL" id="CP003155">
    <property type="protein sequence ID" value="AEV28418.1"/>
    <property type="molecule type" value="Genomic_DNA"/>
</dbReference>
<evidence type="ECO:0000313" key="4">
    <source>
        <dbReference type="EMBL" id="AEV28418.1"/>
    </source>
</evidence>
<dbReference type="Proteomes" id="UP000005632">
    <property type="component" value="Chromosome"/>
</dbReference>
<dbReference type="SUPFAM" id="SSF53590">
    <property type="entry name" value="Nucleoside hydrolase"/>
    <property type="match status" value="1"/>
</dbReference>
<sequence length="313" mass="34050">MMKMILDLDTGVDDSLALAYAIANPDIEVLGVTGTYGNVTTEQGVRNSLDILHLLEKDSVPVFKGEDHAMDKVVFTRHEVSARIHGENGVGQVTLPPASAKPESTDAIDFIIASCKRWGKELTLVTTGPLTNLATALEKEPEIEHMIGKVIVMGGALTVCGNVSHFAEANISQDPCAARNVFETSMDITMVGLDVTQRSRLDKKATQSWRNLKTISGRLFADMADYYIENTLGTEETFIHDPSAVICAVHPEFFQAFPCFLTVETEGIDRGRVVVDSKKLRASDPTTKACIGVAADLVERELTTTLYGLFKGN</sequence>
<dbReference type="OrthoDB" id="9797882at2"/>
<dbReference type="AlphaFoldDB" id="G8QXB7"/>
<evidence type="ECO:0000313" key="5">
    <source>
        <dbReference type="Proteomes" id="UP000005632"/>
    </source>
</evidence>
<dbReference type="KEGG" id="sgp:SpiGrapes_0567"/>
<proteinExistence type="predicted"/>
<feature type="domain" description="Inosine/uridine-preferring nucleoside hydrolase" evidence="3">
    <location>
        <begin position="4"/>
        <end position="296"/>
    </location>
</feature>
<organism evidence="4 5">
    <name type="scientific">Sphaerochaeta pleomorpha (strain ATCC BAA-1885 / DSM 22778 / Grapes)</name>
    <dbReference type="NCBI Taxonomy" id="158190"/>
    <lineage>
        <taxon>Bacteria</taxon>
        <taxon>Pseudomonadati</taxon>
        <taxon>Spirochaetota</taxon>
        <taxon>Spirochaetia</taxon>
        <taxon>Spirochaetales</taxon>
        <taxon>Sphaerochaetaceae</taxon>
        <taxon>Sphaerochaeta</taxon>
    </lineage>
</organism>
<dbReference type="Pfam" id="PF01156">
    <property type="entry name" value="IU_nuc_hydro"/>
    <property type="match status" value="1"/>
</dbReference>
<dbReference type="Gene3D" id="3.90.245.10">
    <property type="entry name" value="Ribonucleoside hydrolase-like"/>
    <property type="match status" value="1"/>
</dbReference>
<protein>
    <submittedName>
        <fullName evidence="4">Inosine-uridine nucleoside N-ribohydrolase</fullName>
    </submittedName>
</protein>
<reference evidence="4 5" key="1">
    <citation type="submission" date="2011-11" db="EMBL/GenBank/DDBJ databases">
        <title>Complete sequence of Spirochaeta sp. grapes.</title>
        <authorList>
            <consortium name="US DOE Joint Genome Institute"/>
            <person name="Lucas S."/>
            <person name="Han J."/>
            <person name="Lapidus A."/>
            <person name="Cheng J.-F."/>
            <person name="Goodwin L."/>
            <person name="Pitluck S."/>
            <person name="Peters L."/>
            <person name="Ovchinnikova G."/>
            <person name="Munk A.C."/>
            <person name="Detter J.C."/>
            <person name="Han C."/>
            <person name="Tapia R."/>
            <person name="Land M."/>
            <person name="Hauser L."/>
            <person name="Kyrpides N."/>
            <person name="Ivanova N."/>
            <person name="Pagani I."/>
            <person name="Ritalahtilisa K."/>
            <person name="Loeffler F."/>
            <person name="Woyke T."/>
        </authorList>
    </citation>
    <scope>NUCLEOTIDE SEQUENCE [LARGE SCALE GENOMIC DNA]</scope>
    <source>
        <strain evidence="5">ATCC BAA-1885 / DSM 22778 / Grapes</strain>
    </source>
</reference>
<accession>G8QXB7</accession>
<keyword evidence="5" id="KW-1185">Reference proteome</keyword>
<gene>
    <name evidence="4" type="ordered locus">SpiGrapes_0567</name>
</gene>
<dbReference type="GO" id="GO:0006152">
    <property type="term" value="P:purine nucleoside catabolic process"/>
    <property type="evidence" value="ECO:0007669"/>
    <property type="project" value="TreeGrafter"/>
</dbReference>
<dbReference type="RefSeq" id="WP_014269267.1">
    <property type="nucleotide sequence ID" value="NC_016633.1"/>
</dbReference>
<dbReference type="PANTHER" id="PTHR12304">
    <property type="entry name" value="INOSINE-URIDINE PREFERRING NUCLEOSIDE HYDROLASE"/>
    <property type="match status" value="1"/>
</dbReference>
<dbReference type="CDD" id="cd02650">
    <property type="entry name" value="nuc_hydro_CaPnhB"/>
    <property type="match status" value="1"/>
</dbReference>
<dbReference type="STRING" id="158190.SpiGrapes_0567"/>
<keyword evidence="2" id="KW-0326">Glycosidase</keyword>
<dbReference type="InterPro" id="IPR001910">
    <property type="entry name" value="Inosine/uridine_hydrolase_dom"/>
</dbReference>
<keyword evidence="1 4" id="KW-0378">Hydrolase</keyword>